<gene>
    <name evidence="1" type="ORF">ACFR9U_14310</name>
</gene>
<dbReference type="AlphaFoldDB" id="A0ABD6CEC9"/>
<dbReference type="EMBL" id="JBHUDJ010000009">
    <property type="protein sequence ID" value="MFD1588153.1"/>
    <property type="molecule type" value="Genomic_DNA"/>
</dbReference>
<name>A0ABD6CEC9_9EURY</name>
<evidence type="ECO:0000313" key="2">
    <source>
        <dbReference type="Proteomes" id="UP001597119"/>
    </source>
</evidence>
<dbReference type="Proteomes" id="UP001597119">
    <property type="component" value="Unassembled WGS sequence"/>
</dbReference>
<sequence>MRMQSTSEADTGQRIALEDTDHLEFNAGSVTDAYAEISTTVVCQLPSSPSVRDVKGYILKALLRQMPVLSIEDIHELRLLLDVNVTNDASVDEQIAAVFEAAVQIIARWQQSQSEQGRFSA</sequence>
<keyword evidence="2" id="KW-1185">Reference proteome</keyword>
<comment type="caution">
    <text evidence="1">The sequence shown here is derived from an EMBL/GenBank/DDBJ whole genome shotgun (WGS) entry which is preliminary data.</text>
</comment>
<accession>A0ABD6CEC9</accession>
<organism evidence="1 2">
    <name type="scientific">Halorientalis brevis</name>
    <dbReference type="NCBI Taxonomy" id="1126241"/>
    <lineage>
        <taxon>Archaea</taxon>
        <taxon>Methanobacteriati</taxon>
        <taxon>Methanobacteriota</taxon>
        <taxon>Stenosarchaea group</taxon>
        <taxon>Halobacteria</taxon>
        <taxon>Halobacteriales</taxon>
        <taxon>Haloarculaceae</taxon>
        <taxon>Halorientalis</taxon>
    </lineage>
</organism>
<protein>
    <submittedName>
        <fullName evidence="1">Uncharacterized protein</fullName>
    </submittedName>
</protein>
<evidence type="ECO:0000313" key="1">
    <source>
        <dbReference type="EMBL" id="MFD1588153.1"/>
    </source>
</evidence>
<dbReference type="RefSeq" id="WP_379814601.1">
    <property type="nucleotide sequence ID" value="NZ_JBHUDJ010000009.1"/>
</dbReference>
<proteinExistence type="predicted"/>
<reference evidence="1 2" key="1">
    <citation type="journal article" date="2019" name="Int. J. Syst. Evol. Microbiol.">
        <title>The Global Catalogue of Microorganisms (GCM) 10K type strain sequencing project: providing services to taxonomists for standard genome sequencing and annotation.</title>
        <authorList>
            <consortium name="The Broad Institute Genomics Platform"/>
            <consortium name="The Broad Institute Genome Sequencing Center for Infectious Disease"/>
            <person name="Wu L."/>
            <person name="Ma J."/>
        </authorList>
    </citation>
    <scope>NUCLEOTIDE SEQUENCE [LARGE SCALE GENOMIC DNA]</scope>
    <source>
        <strain evidence="1 2">CGMCC 1.12125</strain>
    </source>
</reference>